<dbReference type="PANTHER" id="PTHR43591">
    <property type="entry name" value="METHYLTRANSFERASE"/>
    <property type="match status" value="1"/>
</dbReference>
<sequence>MTSFDLQASRNYDRRATRLLTGLYRHITADVNRAAAKGATVLDIGTGPGKLLSHMADARPDLRLHGVDLSPHMITLAADRLSGRAEPTVGDVAALPYPDASFEVVVSSLSLHEWPDVTAAVGELHRVLAPGGLVALYDFRFVRVREARVALAAAFGPVRREVVRPQRHPIGLFLRLSATGRA</sequence>
<evidence type="ECO:0000313" key="2">
    <source>
        <dbReference type="EMBL" id="QLY29712.1"/>
    </source>
</evidence>
<dbReference type="Proteomes" id="UP000515512">
    <property type="component" value="Chromosome"/>
</dbReference>
<dbReference type="KEGG" id="nhu:H0264_31485"/>
<dbReference type="InterPro" id="IPR029063">
    <property type="entry name" value="SAM-dependent_MTases_sf"/>
</dbReference>
<dbReference type="RefSeq" id="WP_181580916.1">
    <property type="nucleotide sequence ID" value="NZ_CP059399.1"/>
</dbReference>
<dbReference type="CDD" id="cd02440">
    <property type="entry name" value="AdoMet_MTases"/>
    <property type="match status" value="1"/>
</dbReference>
<organism evidence="2 3">
    <name type="scientific">Nocardia huaxiensis</name>
    <dbReference type="NCBI Taxonomy" id="2755382"/>
    <lineage>
        <taxon>Bacteria</taxon>
        <taxon>Bacillati</taxon>
        <taxon>Actinomycetota</taxon>
        <taxon>Actinomycetes</taxon>
        <taxon>Mycobacteriales</taxon>
        <taxon>Nocardiaceae</taxon>
        <taxon>Nocardia</taxon>
    </lineage>
</organism>
<proteinExistence type="predicted"/>
<dbReference type="Gene3D" id="3.40.50.150">
    <property type="entry name" value="Vaccinia Virus protein VP39"/>
    <property type="match status" value="1"/>
</dbReference>
<protein>
    <submittedName>
        <fullName evidence="2">Class I SAM-dependent methyltransferase</fullName>
    </submittedName>
</protein>
<keyword evidence="2" id="KW-0808">Transferase</keyword>
<dbReference type="SUPFAM" id="SSF53335">
    <property type="entry name" value="S-adenosyl-L-methionine-dependent methyltransferases"/>
    <property type="match status" value="1"/>
</dbReference>
<name>A0A7D6V7Q7_9NOCA</name>
<dbReference type="EMBL" id="CP059399">
    <property type="protein sequence ID" value="QLY29712.1"/>
    <property type="molecule type" value="Genomic_DNA"/>
</dbReference>
<keyword evidence="2" id="KW-0489">Methyltransferase</keyword>
<dbReference type="GO" id="GO:0008757">
    <property type="term" value="F:S-adenosylmethionine-dependent methyltransferase activity"/>
    <property type="evidence" value="ECO:0007669"/>
    <property type="project" value="InterPro"/>
</dbReference>
<accession>A0A7D6V7Q7</accession>
<gene>
    <name evidence="2" type="ORF">H0264_31485</name>
</gene>
<dbReference type="GO" id="GO:0032259">
    <property type="term" value="P:methylation"/>
    <property type="evidence" value="ECO:0007669"/>
    <property type="project" value="UniProtKB-KW"/>
</dbReference>
<reference evidence="2 3" key="1">
    <citation type="submission" date="2020-07" db="EMBL/GenBank/DDBJ databases">
        <authorList>
            <person name="Zhuang K."/>
            <person name="Ran Y."/>
        </authorList>
    </citation>
    <scope>NUCLEOTIDE SEQUENCE [LARGE SCALE GENOMIC DNA]</scope>
    <source>
        <strain evidence="2 3">WCH-YHL-001</strain>
    </source>
</reference>
<feature type="domain" description="Methyltransferase type 11" evidence="1">
    <location>
        <begin position="42"/>
        <end position="135"/>
    </location>
</feature>
<evidence type="ECO:0000313" key="3">
    <source>
        <dbReference type="Proteomes" id="UP000515512"/>
    </source>
</evidence>
<dbReference type="AlphaFoldDB" id="A0A7D6V7Q7"/>
<dbReference type="InterPro" id="IPR013216">
    <property type="entry name" value="Methyltransf_11"/>
</dbReference>
<evidence type="ECO:0000259" key="1">
    <source>
        <dbReference type="Pfam" id="PF08241"/>
    </source>
</evidence>
<keyword evidence="3" id="KW-1185">Reference proteome</keyword>
<dbReference type="Pfam" id="PF08241">
    <property type="entry name" value="Methyltransf_11"/>
    <property type="match status" value="1"/>
</dbReference>